<dbReference type="Proteomes" id="UP001055879">
    <property type="component" value="Linkage Group LG12"/>
</dbReference>
<name>A0ACB8YHS4_ARCLA</name>
<reference evidence="2" key="1">
    <citation type="journal article" date="2022" name="Mol. Ecol. Resour.">
        <title>The genomes of chicory, endive, great burdock and yacon provide insights into Asteraceae palaeo-polyploidization history and plant inulin production.</title>
        <authorList>
            <person name="Fan W."/>
            <person name="Wang S."/>
            <person name="Wang H."/>
            <person name="Wang A."/>
            <person name="Jiang F."/>
            <person name="Liu H."/>
            <person name="Zhao H."/>
            <person name="Xu D."/>
            <person name="Zhang Y."/>
        </authorList>
    </citation>
    <scope>NUCLEOTIDE SEQUENCE [LARGE SCALE GENOMIC DNA]</scope>
    <source>
        <strain evidence="2">cv. Niubang</strain>
    </source>
</reference>
<accession>A0ACB8YHS4</accession>
<proteinExistence type="predicted"/>
<organism evidence="1 2">
    <name type="scientific">Arctium lappa</name>
    <name type="common">Greater burdock</name>
    <name type="synonym">Lappa major</name>
    <dbReference type="NCBI Taxonomy" id="4217"/>
    <lineage>
        <taxon>Eukaryota</taxon>
        <taxon>Viridiplantae</taxon>
        <taxon>Streptophyta</taxon>
        <taxon>Embryophyta</taxon>
        <taxon>Tracheophyta</taxon>
        <taxon>Spermatophyta</taxon>
        <taxon>Magnoliopsida</taxon>
        <taxon>eudicotyledons</taxon>
        <taxon>Gunneridae</taxon>
        <taxon>Pentapetalae</taxon>
        <taxon>asterids</taxon>
        <taxon>campanulids</taxon>
        <taxon>Asterales</taxon>
        <taxon>Asteraceae</taxon>
        <taxon>Carduoideae</taxon>
        <taxon>Cardueae</taxon>
        <taxon>Arctiinae</taxon>
        <taxon>Arctium</taxon>
    </lineage>
</organism>
<protein>
    <submittedName>
        <fullName evidence="1">Uncharacterized protein</fullName>
    </submittedName>
</protein>
<gene>
    <name evidence="1" type="ORF">L6452_34048</name>
</gene>
<reference evidence="1 2" key="2">
    <citation type="journal article" date="2022" name="Mol. Ecol. Resour.">
        <title>The genomes of chicory, endive, great burdock and yacon provide insights into Asteraceae paleo-polyploidization history and plant inulin production.</title>
        <authorList>
            <person name="Fan W."/>
            <person name="Wang S."/>
            <person name="Wang H."/>
            <person name="Wang A."/>
            <person name="Jiang F."/>
            <person name="Liu H."/>
            <person name="Zhao H."/>
            <person name="Xu D."/>
            <person name="Zhang Y."/>
        </authorList>
    </citation>
    <scope>NUCLEOTIDE SEQUENCE [LARGE SCALE GENOMIC DNA]</scope>
    <source>
        <strain evidence="2">cv. Niubang</strain>
    </source>
</reference>
<keyword evidence="2" id="KW-1185">Reference proteome</keyword>
<comment type="caution">
    <text evidence="1">The sequence shown here is derived from an EMBL/GenBank/DDBJ whole genome shotgun (WGS) entry which is preliminary data.</text>
</comment>
<evidence type="ECO:0000313" key="1">
    <source>
        <dbReference type="EMBL" id="KAI3684822.1"/>
    </source>
</evidence>
<sequence length="119" mass="13285">MALRFPISSYHHYLENPTHHTDLTIWPSKFFFFLLLQHSMHATAGGDTMLLVHLDVADEYLTGISGFYGPIEGYNGLEAITSITFHTNKRKHGPYGEESGVGYTYFTSTVSPGKALPFA</sequence>
<evidence type="ECO:0000313" key="2">
    <source>
        <dbReference type="Proteomes" id="UP001055879"/>
    </source>
</evidence>
<dbReference type="EMBL" id="CM042058">
    <property type="protein sequence ID" value="KAI3684822.1"/>
    <property type="molecule type" value="Genomic_DNA"/>
</dbReference>